<dbReference type="PANTHER" id="PTHR11214:SF351">
    <property type="entry name" value="BETA-1,3-GALACTOSYLTRANSFERASE PVG3"/>
    <property type="match status" value="1"/>
</dbReference>
<keyword evidence="6 10" id="KW-0735">Signal-anchor</keyword>
<dbReference type="InterPro" id="IPR002659">
    <property type="entry name" value="Glyco_trans_31"/>
</dbReference>
<evidence type="ECO:0000256" key="3">
    <source>
        <dbReference type="ARBA" id="ARBA00022676"/>
    </source>
</evidence>
<sequence length="383" mass="44070">MHRGYCASRFGRTYHYVWGLLLFMLIVTLISMLFTSVAFLREGFFEEAENKLTDIVSLPGYTTWIAQALRYIPPEVVGTWRRRHYLVVFGIPSMDISERQVRRSLQRQTCWGYTGVARSANHFVGEMLILFALGHHPTNNYVISSSAIEEAQTWKDVIMLPLYEGRPTTTKKIGGAGKWGTEAEIGMSRKTFMWLQLAVRLFSGVPYIAKGDDDMFMRVPQYLADLRSLPRRGLYWGTFGSLSYKGAMVQYAYGWCYTLSVDVVRAFLAYEPLRRAVFFPYSEKNKAVFEQFYMGAEDVMVGLVLNKAGYYPNMYFVQETECSFYDLRVGYLTRPLRNSAVVVHHVGEEDYRVAMDKFENVTASDPRHLTRIGKGVGRFSCTW</sequence>
<evidence type="ECO:0000256" key="9">
    <source>
        <dbReference type="ARBA" id="ARBA00023136"/>
    </source>
</evidence>
<evidence type="ECO:0000256" key="7">
    <source>
        <dbReference type="ARBA" id="ARBA00022989"/>
    </source>
</evidence>
<name>G0TZW3_TRYVY</name>
<gene>
    <name evidence="11" type="ORF">TVY486_0807480</name>
</gene>
<keyword evidence="9 10" id="KW-0472">Membrane</keyword>
<organism evidence="11">
    <name type="scientific">Trypanosoma vivax (strain Y486)</name>
    <dbReference type="NCBI Taxonomy" id="1055687"/>
    <lineage>
        <taxon>Eukaryota</taxon>
        <taxon>Discoba</taxon>
        <taxon>Euglenozoa</taxon>
        <taxon>Kinetoplastea</taxon>
        <taxon>Metakinetoplastina</taxon>
        <taxon>Trypanosomatida</taxon>
        <taxon>Trypanosomatidae</taxon>
        <taxon>Trypanosoma</taxon>
        <taxon>Duttonella</taxon>
    </lineage>
</organism>
<keyword evidence="8 10" id="KW-0333">Golgi apparatus</keyword>
<dbReference type="PANTHER" id="PTHR11214">
    <property type="entry name" value="BETA-1,3-N-ACETYLGLUCOSAMINYLTRANSFERASE"/>
    <property type="match status" value="1"/>
</dbReference>
<keyword evidence="3 10" id="KW-0328">Glycosyltransferase</keyword>
<proteinExistence type="inferred from homology"/>
<protein>
    <recommendedName>
        <fullName evidence="10">Hexosyltransferase</fullName>
        <ecNumber evidence="10">2.4.1.-</ecNumber>
    </recommendedName>
</protein>
<comment type="subcellular location">
    <subcellularLocation>
        <location evidence="1 10">Golgi apparatus membrane</location>
        <topology evidence="1 10">Single-pass type II membrane protein</topology>
    </subcellularLocation>
</comment>
<dbReference type="EMBL" id="HE573024">
    <property type="protein sequence ID" value="CCC50141.1"/>
    <property type="molecule type" value="Genomic_DNA"/>
</dbReference>
<accession>G0TZW3</accession>
<dbReference type="AlphaFoldDB" id="G0TZW3"/>
<comment type="similarity">
    <text evidence="2 10">Belongs to the glycosyltransferase 31 family.</text>
</comment>
<evidence type="ECO:0000256" key="4">
    <source>
        <dbReference type="ARBA" id="ARBA00022679"/>
    </source>
</evidence>
<evidence type="ECO:0000256" key="8">
    <source>
        <dbReference type="ARBA" id="ARBA00023034"/>
    </source>
</evidence>
<keyword evidence="5 10" id="KW-0812">Transmembrane</keyword>
<keyword evidence="7 10" id="KW-1133">Transmembrane helix</keyword>
<evidence type="ECO:0000256" key="2">
    <source>
        <dbReference type="ARBA" id="ARBA00008661"/>
    </source>
</evidence>
<evidence type="ECO:0000256" key="6">
    <source>
        <dbReference type="ARBA" id="ARBA00022968"/>
    </source>
</evidence>
<evidence type="ECO:0000256" key="5">
    <source>
        <dbReference type="ARBA" id="ARBA00022692"/>
    </source>
</evidence>
<dbReference type="GO" id="GO:0016758">
    <property type="term" value="F:hexosyltransferase activity"/>
    <property type="evidence" value="ECO:0007669"/>
    <property type="project" value="InterPro"/>
</dbReference>
<dbReference type="EC" id="2.4.1.-" evidence="10"/>
<evidence type="ECO:0000256" key="10">
    <source>
        <dbReference type="RuleBase" id="RU363063"/>
    </source>
</evidence>
<dbReference type="GO" id="GO:0000139">
    <property type="term" value="C:Golgi membrane"/>
    <property type="evidence" value="ECO:0007669"/>
    <property type="project" value="UniProtKB-SubCell"/>
</dbReference>
<dbReference type="VEuPathDB" id="TriTrypDB:TvY486_0807480"/>
<evidence type="ECO:0000256" key="1">
    <source>
        <dbReference type="ARBA" id="ARBA00004323"/>
    </source>
</evidence>
<reference evidence="11" key="1">
    <citation type="journal article" date="2012" name="Proc. Natl. Acad. Sci. U.S.A.">
        <title>Antigenic diversity is generated by distinct evolutionary mechanisms in African trypanosome species.</title>
        <authorList>
            <person name="Jackson A.P."/>
            <person name="Berry A."/>
            <person name="Aslett M."/>
            <person name="Allison H.C."/>
            <person name="Burton P."/>
            <person name="Vavrova-Anderson J."/>
            <person name="Brown R."/>
            <person name="Browne H."/>
            <person name="Corton N."/>
            <person name="Hauser H."/>
            <person name="Gamble J."/>
            <person name="Gilderthorp R."/>
            <person name="Marcello L."/>
            <person name="McQuillan J."/>
            <person name="Otto T.D."/>
            <person name="Quail M.A."/>
            <person name="Sanders M.J."/>
            <person name="van Tonder A."/>
            <person name="Ginger M.L."/>
            <person name="Field M.C."/>
            <person name="Barry J.D."/>
            <person name="Hertz-Fowler C."/>
            <person name="Berriman M."/>
        </authorList>
    </citation>
    <scope>NUCLEOTIDE SEQUENCE</scope>
    <source>
        <strain evidence="11">Y486</strain>
    </source>
</reference>
<evidence type="ECO:0000313" key="11">
    <source>
        <dbReference type="EMBL" id="CCC50141.1"/>
    </source>
</evidence>
<feature type="transmembrane region" description="Helical" evidence="10">
    <location>
        <begin position="16"/>
        <end position="40"/>
    </location>
</feature>
<keyword evidence="4 11" id="KW-0808">Transferase</keyword>